<dbReference type="GO" id="GO:0004729">
    <property type="term" value="F:oxygen-dependent protoporphyrinogen oxidase activity"/>
    <property type="evidence" value="ECO:0007669"/>
    <property type="project" value="InterPro"/>
</dbReference>
<reference evidence="8 9" key="1">
    <citation type="submission" date="2015-08" db="EMBL/GenBank/DDBJ databases">
        <title>Complete genome sequence of Sulfurifustis variabilis.</title>
        <authorList>
            <person name="Miura A."/>
            <person name="Kojima H."/>
            <person name="Fukui M."/>
        </authorList>
    </citation>
    <scope>NUCLEOTIDE SEQUENCE [LARGE SCALE GENOMIC DNA]</scope>
    <source>
        <strain evidence="9">skN76</strain>
    </source>
</reference>
<evidence type="ECO:0000256" key="4">
    <source>
        <dbReference type="ARBA" id="ARBA00023002"/>
    </source>
</evidence>
<evidence type="ECO:0000256" key="2">
    <source>
        <dbReference type="ARBA" id="ARBA00022630"/>
    </source>
</evidence>
<dbReference type="SUPFAM" id="SSF54373">
    <property type="entry name" value="FAD-linked reductases, C-terminal domain"/>
    <property type="match status" value="1"/>
</dbReference>
<dbReference type="NCBIfam" id="TIGR00562">
    <property type="entry name" value="proto_IX_ox"/>
    <property type="match status" value="1"/>
</dbReference>
<evidence type="ECO:0000256" key="6">
    <source>
        <dbReference type="ARBA" id="ARBA00023444"/>
    </source>
</evidence>
<dbReference type="InterPro" id="IPR036188">
    <property type="entry name" value="FAD/NAD-bd_sf"/>
</dbReference>
<keyword evidence="9" id="KW-1185">Reference proteome</keyword>
<dbReference type="EMBL" id="AP014936">
    <property type="protein sequence ID" value="BAU47389.1"/>
    <property type="molecule type" value="Genomic_DNA"/>
</dbReference>
<organism evidence="8 9">
    <name type="scientific">Sulfurifustis variabilis</name>
    <dbReference type="NCBI Taxonomy" id="1675686"/>
    <lineage>
        <taxon>Bacteria</taxon>
        <taxon>Pseudomonadati</taxon>
        <taxon>Pseudomonadota</taxon>
        <taxon>Gammaproteobacteria</taxon>
        <taxon>Acidiferrobacterales</taxon>
        <taxon>Acidiferrobacteraceae</taxon>
        <taxon>Sulfurifustis</taxon>
    </lineage>
</organism>
<dbReference type="PANTHER" id="PTHR42923">
    <property type="entry name" value="PROTOPORPHYRINOGEN OXIDASE"/>
    <property type="match status" value="1"/>
</dbReference>
<comment type="pathway">
    <text evidence="6">Porphyrin-containing compound metabolism.</text>
</comment>
<feature type="domain" description="Amine oxidase" evidence="7">
    <location>
        <begin position="8"/>
        <end position="416"/>
    </location>
</feature>
<protein>
    <submittedName>
        <fullName evidence="8">Protoporphyrinogen oxidase</fullName>
    </submittedName>
</protein>
<name>A0A1B4V1N1_9GAMM</name>
<dbReference type="KEGG" id="sva:SVA_0810"/>
<dbReference type="InterPro" id="IPR002937">
    <property type="entry name" value="Amino_oxidase"/>
</dbReference>
<evidence type="ECO:0000313" key="9">
    <source>
        <dbReference type="Proteomes" id="UP000218899"/>
    </source>
</evidence>
<dbReference type="AlphaFoldDB" id="A0A1B4V1N1"/>
<dbReference type="Proteomes" id="UP000218899">
    <property type="component" value="Chromosome"/>
</dbReference>
<dbReference type="InterPro" id="IPR004572">
    <property type="entry name" value="Protoporphyrinogen_oxidase"/>
</dbReference>
<dbReference type="Pfam" id="PF01593">
    <property type="entry name" value="Amino_oxidase"/>
    <property type="match status" value="1"/>
</dbReference>
<keyword evidence="4" id="KW-0560">Oxidoreductase</keyword>
<evidence type="ECO:0000259" key="7">
    <source>
        <dbReference type="Pfam" id="PF01593"/>
    </source>
</evidence>
<dbReference type="Gene3D" id="3.50.50.60">
    <property type="entry name" value="FAD/NAD(P)-binding domain"/>
    <property type="match status" value="1"/>
</dbReference>
<dbReference type="PANTHER" id="PTHR42923:SF3">
    <property type="entry name" value="PROTOPORPHYRINOGEN OXIDASE"/>
    <property type="match status" value="1"/>
</dbReference>
<accession>A0A1B4V1N1</accession>
<gene>
    <name evidence="8" type="ORF">SVA_0810</name>
</gene>
<keyword evidence="5" id="KW-0350">Heme biosynthesis</keyword>
<evidence type="ECO:0000256" key="1">
    <source>
        <dbReference type="ARBA" id="ARBA00001974"/>
    </source>
</evidence>
<dbReference type="GO" id="GO:0006783">
    <property type="term" value="P:heme biosynthetic process"/>
    <property type="evidence" value="ECO:0007669"/>
    <property type="project" value="UniProtKB-KW"/>
</dbReference>
<dbReference type="Gene3D" id="3.90.660.20">
    <property type="entry name" value="Protoporphyrinogen oxidase, mitochondrial, domain 2"/>
    <property type="match status" value="1"/>
</dbReference>
<evidence type="ECO:0000256" key="5">
    <source>
        <dbReference type="ARBA" id="ARBA00023133"/>
    </source>
</evidence>
<dbReference type="SUPFAM" id="SSF51905">
    <property type="entry name" value="FAD/NAD(P)-binding domain"/>
    <property type="match status" value="1"/>
</dbReference>
<dbReference type="Gene3D" id="1.10.3110.10">
    <property type="entry name" value="protoporphyrinogen ix oxidase, domain 3"/>
    <property type="match status" value="1"/>
</dbReference>
<dbReference type="InterPro" id="IPR050464">
    <property type="entry name" value="Zeta_carotene_desat/Oxidored"/>
</dbReference>
<proteinExistence type="predicted"/>
<keyword evidence="3" id="KW-0274">FAD</keyword>
<evidence type="ECO:0000313" key="8">
    <source>
        <dbReference type="EMBL" id="BAU47389.1"/>
    </source>
</evidence>
<sequence length="444" mass="47470">MLVVGGGISGLATAWFLHRRGRSVVVLEAGAEPGGSIRTERRDGFLVEGGPNSTLYRDGALAELVRGLDLERELIEANAAAKRRYIAKGGRPEPLPDGPLALLSTGVFTPAGKLRLLLEPFHGRAAAEESIAQFVQRRLGREFLDWAIDPFVSGVYAGDPARLSVRAATPKIYALEAEYGSLFLGAAARMLRGRPSGPQPTGRLISFRTGMQTLPRAVARALGDRFRAGQAVEAIERTPTGWAVRTPAGTDEAERLVLAVPAYRAAELLAPIDRALGEALEGIRYPPVASVALGFERAQVAHPLDGFGMLVPGRLGRETLGVLFSSTLFPERAPPGRVLLTAFVGGARHETAGTLPEAALVERVLADLGPLLGIRDAPVFRHLTCWPRAIPQYELGHLGRLARIDRALDRLPGLHLRANWRDGISLVDCVANARALADALAAPA</sequence>
<comment type="cofactor">
    <cofactor evidence="1">
        <name>FAD</name>
        <dbReference type="ChEBI" id="CHEBI:57692"/>
    </cofactor>
</comment>
<evidence type="ECO:0000256" key="3">
    <source>
        <dbReference type="ARBA" id="ARBA00022827"/>
    </source>
</evidence>
<keyword evidence="2" id="KW-0285">Flavoprotein</keyword>